<comment type="caution">
    <text evidence="2">The sequence shown here is derived from an EMBL/GenBank/DDBJ whole genome shotgun (WGS) entry which is preliminary data.</text>
</comment>
<dbReference type="OrthoDB" id="2078722at2"/>
<feature type="domain" description="DUF4046" evidence="1">
    <location>
        <begin position="20"/>
        <end position="98"/>
    </location>
</feature>
<dbReference type="InterPro" id="IPR025119">
    <property type="entry name" value="DUF4046"/>
</dbReference>
<dbReference type="EMBL" id="SLUL01000011">
    <property type="protein sequence ID" value="TCL47685.1"/>
    <property type="molecule type" value="Genomic_DNA"/>
</dbReference>
<sequence>MDYLNYYRSICHSELSELPIVNFYKEIISGKRKVLPPGTWEKGENVIIIVRYALEVHLGLKKEQIPKINRAVIKEQKLWGALNRFKSIPKLIQFVYPGRYNEFDFSRVPINYWNNTQNIRDRLEWHLQKEGIRIEEIPQKVNYDLLIKWRFSNPLKRYGDSPFRLIDTLYPGVFKETDFKKIPYHYANNSNFLREQFLEMLERENISLEDAPKKVTQQMLIKYRFSAALKTHQNSPSKLILSLFPGSFSADSFHMRPNGYWKDISNVKRSIMDLIEKEGIAEEDVPKVITKKRLMQEGLGGLLNEYNGSPIEIVNAVFPGKYDITEFQRVPNQYWHSQKNRVQALRTFCEKRKIGRESLPLLNRAYFRKHFPRFISMVDRHYDSKFYRWIMESFPEHTFQPEEFNLLVGIDGQLCDSKEELAIHNFLVQTIVSAKVERESQRFMNNRYEEVYIPDWVIYQNHRKFIIEYFGLYGSNRYKTYTEKADRKMEFFQSLKDYEFIAIMPDDFREKGFRRIVSLLISKGVQLNVHSSYCY</sequence>
<name>A0A4R1QLZ0_9BACL</name>
<evidence type="ECO:0000313" key="3">
    <source>
        <dbReference type="Proteomes" id="UP000295658"/>
    </source>
</evidence>
<gene>
    <name evidence="2" type="ORF">EDD69_11149</name>
</gene>
<organism evidence="2 3">
    <name type="scientific">Thermolongibacillus altinsuensis</name>
    <dbReference type="NCBI Taxonomy" id="575256"/>
    <lineage>
        <taxon>Bacteria</taxon>
        <taxon>Bacillati</taxon>
        <taxon>Bacillota</taxon>
        <taxon>Bacilli</taxon>
        <taxon>Bacillales</taxon>
        <taxon>Anoxybacillaceae</taxon>
        <taxon>Thermolongibacillus</taxon>
    </lineage>
</organism>
<dbReference type="RefSeq" id="WP_132948941.1">
    <property type="nucleotide sequence ID" value="NZ_SLUL01000011.1"/>
</dbReference>
<dbReference type="Proteomes" id="UP000295658">
    <property type="component" value="Unassembled WGS sequence"/>
</dbReference>
<feature type="domain" description="DUF4046" evidence="1">
    <location>
        <begin position="105"/>
        <end position="174"/>
    </location>
</feature>
<dbReference type="AlphaFoldDB" id="A0A4R1QLZ0"/>
<accession>A0A4R1QLZ0</accession>
<evidence type="ECO:0000259" key="1">
    <source>
        <dbReference type="Pfam" id="PF13255"/>
    </source>
</evidence>
<dbReference type="Pfam" id="PF13255">
    <property type="entry name" value="DUF4046"/>
    <property type="match status" value="2"/>
</dbReference>
<reference evidence="2 3" key="1">
    <citation type="submission" date="2019-03" db="EMBL/GenBank/DDBJ databases">
        <title>Genomic Encyclopedia of Type Strains, Phase IV (KMG-IV): sequencing the most valuable type-strain genomes for metagenomic binning, comparative biology and taxonomic classification.</title>
        <authorList>
            <person name="Goeker M."/>
        </authorList>
    </citation>
    <scope>NUCLEOTIDE SEQUENCE [LARGE SCALE GENOMIC DNA]</scope>
    <source>
        <strain evidence="2 3">DSM 24979</strain>
    </source>
</reference>
<evidence type="ECO:0000313" key="2">
    <source>
        <dbReference type="EMBL" id="TCL47685.1"/>
    </source>
</evidence>
<protein>
    <recommendedName>
        <fullName evidence="1">DUF4046 domain-containing protein</fullName>
    </recommendedName>
</protein>
<keyword evidence="3" id="KW-1185">Reference proteome</keyword>
<proteinExistence type="predicted"/>